<dbReference type="SMART" id="SM00487">
    <property type="entry name" value="DEXDc"/>
    <property type="match status" value="1"/>
</dbReference>
<feature type="compositionally biased region" description="Polar residues" evidence="2">
    <location>
        <begin position="444"/>
        <end position="455"/>
    </location>
</feature>
<evidence type="ECO:0000256" key="1">
    <source>
        <dbReference type="SAM" id="Coils"/>
    </source>
</evidence>
<gene>
    <name evidence="4" type="ORF">CYJ34_06885</name>
</gene>
<dbReference type="InterPro" id="IPR001650">
    <property type="entry name" value="Helicase_C-like"/>
</dbReference>
<dbReference type="Pfam" id="PF00271">
    <property type="entry name" value="Helicase_C"/>
    <property type="match status" value="1"/>
</dbReference>
<keyword evidence="5" id="KW-1185">Reference proteome</keyword>
<organism evidence="4 5">
    <name type="scientific">Anaerococcus octavius</name>
    <dbReference type="NCBI Taxonomy" id="54007"/>
    <lineage>
        <taxon>Bacteria</taxon>
        <taxon>Bacillati</taxon>
        <taxon>Bacillota</taxon>
        <taxon>Tissierellia</taxon>
        <taxon>Tissierellales</taxon>
        <taxon>Peptoniphilaceae</taxon>
        <taxon>Anaerococcus</taxon>
    </lineage>
</organism>
<dbReference type="PRINTS" id="PR00507">
    <property type="entry name" value="N12N6MTFRASE"/>
</dbReference>
<dbReference type="InterPro" id="IPR052933">
    <property type="entry name" value="DNA_Protect_Modify"/>
</dbReference>
<dbReference type="SUPFAM" id="SSF53335">
    <property type="entry name" value="S-adenosyl-L-methionine-dependent methyltransferases"/>
    <property type="match status" value="1"/>
</dbReference>
<feature type="coiled-coil region" evidence="1">
    <location>
        <begin position="2924"/>
        <end position="2951"/>
    </location>
</feature>
<protein>
    <submittedName>
        <fullName evidence="4">Conjugal transfer protein</fullName>
    </submittedName>
</protein>
<evidence type="ECO:0000259" key="3">
    <source>
        <dbReference type="PROSITE" id="PS51194"/>
    </source>
</evidence>
<evidence type="ECO:0000313" key="5">
    <source>
        <dbReference type="Proteomes" id="UP000234335"/>
    </source>
</evidence>
<dbReference type="PANTHER" id="PTHR41313:SF1">
    <property type="entry name" value="DNA METHYLASE ADENINE-SPECIFIC DOMAIN-CONTAINING PROTEIN"/>
    <property type="match status" value="1"/>
</dbReference>
<feature type="compositionally biased region" description="Basic and acidic residues" evidence="2">
    <location>
        <begin position="388"/>
        <end position="403"/>
    </location>
</feature>
<feature type="compositionally biased region" description="Basic and acidic residues" evidence="2">
    <location>
        <begin position="334"/>
        <end position="347"/>
    </location>
</feature>
<dbReference type="InterPro" id="IPR027417">
    <property type="entry name" value="P-loop_NTPase"/>
</dbReference>
<comment type="caution">
    <text evidence="4">The sequence shown here is derived from an EMBL/GenBank/DDBJ whole genome shotgun (WGS) entry which is preliminary data.</text>
</comment>
<dbReference type="SUPFAM" id="SSF52540">
    <property type="entry name" value="P-loop containing nucleoside triphosphate hydrolases"/>
    <property type="match status" value="2"/>
</dbReference>
<dbReference type="Gene3D" id="3.40.50.150">
    <property type="entry name" value="Vaccinia Virus protein VP39"/>
    <property type="match status" value="1"/>
</dbReference>
<dbReference type="Pfam" id="PF18832">
    <property type="entry name" value="LPD18"/>
    <property type="match status" value="1"/>
</dbReference>
<feature type="compositionally biased region" description="Basic and acidic residues" evidence="2">
    <location>
        <begin position="426"/>
        <end position="441"/>
    </location>
</feature>
<feature type="region of interest" description="Disordered" evidence="2">
    <location>
        <begin position="1345"/>
        <end position="1365"/>
    </location>
</feature>
<dbReference type="InterPro" id="IPR014001">
    <property type="entry name" value="Helicase_ATP-bd"/>
</dbReference>
<feature type="region of interest" description="Disordered" evidence="2">
    <location>
        <begin position="246"/>
        <end position="455"/>
    </location>
</feature>
<name>A0A2I1M6I8_9FIRM</name>
<feature type="compositionally biased region" description="Basic and acidic residues" evidence="2">
    <location>
        <begin position="294"/>
        <end position="327"/>
    </location>
</feature>
<dbReference type="Proteomes" id="UP000234335">
    <property type="component" value="Unassembled WGS sequence"/>
</dbReference>
<accession>A0A2I1M6I8</accession>
<dbReference type="Pfam" id="PF00176">
    <property type="entry name" value="SNF2-rel_dom"/>
    <property type="match status" value="1"/>
</dbReference>
<evidence type="ECO:0000313" key="4">
    <source>
        <dbReference type="EMBL" id="PKZ15741.1"/>
    </source>
</evidence>
<feature type="domain" description="Helicase C-terminal" evidence="3">
    <location>
        <begin position="2589"/>
        <end position="2753"/>
    </location>
</feature>
<dbReference type="GO" id="GO:0005524">
    <property type="term" value="F:ATP binding"/>
    <property type="evidence" value="ECO:0007669"/>
    <property type="project" value="InterPro"/>
</dbReference>
<dbReference type="PROSITE" id="PS51194">
    <property type="entry name" value="HELICASE_CTER"/>
    <property type="match status" value="1"/>
</dbReference>
<sequence>MARYNFKEVAEILNATRKEIANPSYYTDFLKTLGNNYKYTYAHQLSIYSISPNATACAEYDYWKSIGRSVKRGEKGIPILDFETGKVKYLFDVLQTVNYQNHIVEVKVWEYKRKDHLKALDYLIDNTVGLNSLNYLSEEEKVSALAETYVKGSYYQILDSLSEESLTYYSKVNLINFLTESVRVATSARMGIGYIPNMENLELIGSLSNKEDIDILLGSISQTNKSLLIDIGRAITREEFIKRNLQNENREQTKGAKERYNTITQNETDSNKVKNIGGSEDVRDDNNIRQGISETRRGIHSDIERDPLRERGRDLPTGDGRPTRDDDSQYPNADKARPRKTEQHWQGKTEISQGKQGEQLSDYDDGRKTNGPSDRYRESSGRISNTGRKKDDGKLGTDLRNEESGSGEISETEKEHGYGTTGDSDEGNRPSIEDERQKREAQASFFSEKNSASQIRFTSPISQEEIDQFLIHGGNIEGGRLPVIAEFSKGKDTESQIEFLKENYQGGNGLLIDGRELSAYFTDRGMALSEGREIGDPPDKVLSWEEMATRINELLDRGYFATNVEIDESQSYERNRLSEAIHFMYRDIAEDHEGQYFTSLSALVTGSFPDSMEALSKELEDKDFRNTLVQEYEDFLSAYKQNPQILRFHYNKTEDLLEKLKDLDITRKDYVSLLRDIQNPNAFITQDKIDDVLRGGSGFVQGRERIYNYFIEDHSLKEKADFLKSEYGIGGSFPGISGDRNSSQWHDGKGIRLEKEFAPSIGLNWNEAAKRITNLIAKDQYLEAKKEIGIESQNQEQEVETKVKSEEDLPATDNRLYIEQGFDGSKTYYVDGISLAYMEENGRLVFYDDQIDNEFKEELIRIAHEIQQAYPLDYIEDGIVLEGINDTFYIKDRETINGIEYYLLESQREYEDVPNLIVNKAREIIDDDIINGFDEFREFLEDKGLEQGEETQIDTIAVKVGQYYGLVDREEIKDIGLTADGRRVYPEDNLKGQVYPLYKGETFEDSQKIDALFDRLAAEMKDTNLTDLNDLFYIENQGLREIETDTVTKEIEGIDLYISSFGQQFPDYSNDIYVSNKNLEINGAYQSLAYINKDNEVNYRFELTGDIKEAIEGIRDKKEIISRLIQKEIDNHQVYSFDPQGEIFTLDHVDVEENLLNPPKSLPQEEQKGAYTEDLALDMKELKLKQVLKWKDYIISENTAIFYDSYKEILDNLPYLLDDSHRRVLLQGYLNEQVEKAKEMEEDLEPIYKLGMEVSYDGKEYTITDIKKYEDYNTMTLKDNEEYLGGFIKNNVILPYGREKDLKLKILKEPEKEISQLDFKDLIGPGGQEVQAKILDSIERIKNVEKEETREEKPDKNRDSESIEEVTDKENYKILTSKDEIPLPPSKRLENNIQAIGLLKTLEKEGRTASDEEKDILAGYVGWGGLADVFDEEKEGQWLEARNFLKENLTEKEYEDARASTLTAFYTPNFVIESIYSTLSKMGFKEGNILEPSLGTGRFIGNLPESMEKSKIYGTELDHISGNIAKILYPKANIEIKGFEETNYSNNLFDLALGNVPFGEYKINDRDYEKNNFFIHDYFFAKTLDKVRDGGIIAFITSSGTMDKKNEDVRRYISERAEFLGAIRLPNTTFKGEAGTEVTSDIIFLKKRDRLLKIDEDWQSLETDNQGLTYNKYFVEHPEMIMGKMEEVSGPFGKTLTCIDTEDNLKEKLKEAILNIEGTYEEMEREEVFQEAKTLPADDRVKNFSYTLIDDKVYFREQSLMFEKTLSEKDKNKVKAYITVNDALREVIDRQKYDFTDEEIRDSQDKLNFIYDDFNNKYGRLNSKENARLFREDSNYSLISSIENLDKEGNFIGKSDIFTKRTIKKQQVIDHVDNSQDALILSVSNIGNINFPYMGDLTGKDRKTLINDLRGEIFLNLDSYNPKDLDPFKTALEDDDFARAYVTADEYLSGNIRKKIDILNSYIENIEKELSQEERNKVAISSDYTIYSPEEKESLREELNQLNYQKDKLQEVMPKALEAGEISVRLGATWIELEVYEEFMFHLLKTPGYERYNIHLRYTEVTGEWRVEGKSSDKSNDLANLTYGTSRANAYRLIEDTLNLKETKIYDRFEEDGKKVSVLNKEETMLAGQKQEIIKEEFKNWIFEEPNRRNRLVNKYNELFNSTRLREYDGSNLIMEGMNPEIELRVHQKNAIARSLYGGNTLLAHEVGAGKTFEMIGIAMEGKRLGLHNKSLFVVPNHITEQFGREFMQLYPTANILVATQEDFQPAKRKRFCARIATGGYDAIIIGHSQFEKIPMSKERQEYEIQSQIDEILDYIEEYKRDRDQRFTVKQLEKTKKKLETRLKKLNDDYKKDSVVTFEELGVDKLFVDEAHAYKNLYLFSKMQNVAGISNTDAKKSSDMLMKCRYMDEITDNKGIVFATGTPVSNSMAELYTMQRYLQYDRLKEMGLNHFDSWASTFGETITAIELAPEGNGYRAKTRFAKFYNLPELMNTVKEFADIKTSDVLNLPVPKAHYETIKTEPSQEQKLILESLSERADKVRNKQVDSTVDNMLKITGDGKKLALDQRLMNPLLPDYEHSKVNTCVKNTFSIWDKYKDQKSTQLIFCDMSTPKSDEFNVYDDIKTKLMDMGVPEREIEFIHSAKNNKEKDAIFDKVRKGEIRVLLGSTQKMGSGTNAQNKLIAIHDLDIPWRPADLQQRAGRIVRQGNENKEVHIFRYVTENTFDAYLFQTLENKQKYISQIMTSKTPVRVAEDVDEATLNYAEIKALATGNPLIREKMDLDNEVSKLKILESNFKTNRYKLEDKVYKDYPKEIEKLKIQIEHINKDISNTEKLNEDENKFTSIMVDGVKESDKKRAGELLLQKIKSLKVGEDKEEKLADYRNFEIYARYNSFFNSYTAIVKGQGKYYGEFGTDTLGNITRLDNILDKLPERLEDTKTKLDTVEKQLETAKLEIQKDFPQKDLLMEKNLRLLEVNKLLDLGQREAEVQADPLLDEIKGEIINFLNREYQEENTVEDFDRLFPDIENIGLAYTTTPDENHEIQTTLDLKNYKLNQYVDNTLIYSQAFTFDPEDASSNKELAQIAAHISLWDFQELVYVDEENLKSALGLEIDDEGNFYDPLSKDMDLDGVVDRNDADFRDNTVLEIGDLNEKDRNKNSIIEKINEYKERIEHGDNKKEKSQNLESQLREEGVRGAL</sequence>
<reference evidence="4 5" key="1">
    <citation type="submission" date="2017-12" db="EMBL/GenBank/DDBJ databases">
        <title>Phylogenetic diversity of female urinary microbiome.</title>
        <authorList>
            <person name="Thomas-White K."/>
            <person name="Wolfe A.J."/>
        </authorList>
    </citation>
    <scope>NUCLEOTIDE SEQUENCE [LARGE SCALE GENOMIC DNA]</scope>
    <source>
        <strain evidence="4 5">UMB0119</strain>
    </source>
</reference>
<keyword evidence="1" id="KW-0175">Coiled coil</keyword>
<feature type="compositionally biased region" description="Basic and acidic residues" evidence="2">
    <location>
        <begin position="364"/>
        <end position="380"/>
    </location>
</feature>
<proteinExistence type="predicted"/>
<dbReference type="InterPro" id="IPR029063">
    <property type="entry name" value="SAM-dependent_MTases_sf"/>
</dbReference>
<dbReference type="InterPro" id="IPR000330">
    <property type="entry name" value="SNF2_N"/>
</dbReference>
<feature type="compositionally biased region" description="Basic and acidic residues" evidence="2">
    <location>
        <begin position="248"/>
        <end position="260"/>
    </location>
</feature>
<feature type="compositionally biased region" description="Polar residues" evidence="2">
    <location>
        <begin position="348"/>
        <end position="359"/>
    </location>
</feature>
<feature type="coiled-coil region" evidence="1">
    <location>
        <begin position="1956"/>
        <end position="2012"/>
    </location>
</feature>
<feature type="region of interest" description="Disordered" evidence="2">
    <location>
        <begin position="3168"/>
        <end position="3193"/>
    </location>
</feature>
<dbReference type="Gene3D" id="3.40.50.300">
    <property type="entry name" value="P-loop containing nucleotide triphosphate hydrolases"/>
    <property type="match status" value="2"/>
</dbReference>
<dbReference type="EMBL" id="PKGS01000005">
    <property type="protein sequence ID" value="PKZ15741.1"/>
    <property type="molecule type" value="Genomic_DNA"/>
</dbReference>
<dbReference type="PANTHER" id="PTHR41313">
    <property type="entry name" value="ADENINE-SPECIFIC METHYLTRANSFERASE"/>
    <property type="match status" value="1"/>
</dbReference>
<evidence type="ECO:0000256" key="2">
    <source>
        <dbReference type="SAM" id="MobiDB-lite"/>
    </source>
</evidence>
<dbReference type="InterPro" id="IPR041258">
    <property type="entry name" value="LPD18"/>
</dbReference>
<dbReference type="SMART" id="SM00490">
    <property type="entry name" value="HELICc"/>
    <property type="match status" value="1"/>
</dbReference>